<dbReference type="PANTHER" id="PTHR24220">
    <property type="entry name" value="IMPORT ATP-BINDING PROTEIN"/>
    <property type="match status" value="1"/>
</dbReference>
<dbReference type="EMBL" id="MCRI01000038">
    <property type="protein sequence ID" value="ODN65814.1"/>
    <property type="molecule type" value="Genomic_DNA"/>
</dbReference>
<proteinExistence type="inferred from homology"/>
<evidence type="ECO:0000313" key="6">
    <source>
        <dbReference type="EMBL" id="ODN65814.1"/>
    </source>
</evidence>
<dbReference type="PATRIC" id="fig|291169.3.peg.2442"/>
<dbReference type="AlphaFoldDB" id="A0A1E3GP58"/>
<dbReference type="GO" id="GO:0005886">
    <property type="term" value="C:plasma membrane"/>
    <property type="evidence" value="ECO:0007669"/>
    <property type="project" value="TreeGrafter"/>
</dbReference>
<dbReference type="GO" id="GO:1902495">
    <property type="term" value="C:transmembrane transporter complex"/>
    <property type="evidence" value="ECO:0007669"/>
    <property type="project" value="UniProtKB-ARBA"/>
</dbReference>
<evidence type="ECO:0000313" key="7">
    <source>
        <dbReference type="Proteomes" id="UP000094379"/>
    </source>
</evidence>
<dbReference type="GO" id="GO:0016887">
    <property type="term" value="F:ATP hydrolysis activity"/>
    <property type="evidence" value="ECO:0007669"/>
    <property type="project" value="InterPro"/>
</dbReference>
<dbReference type="InterPro" id="IPR015854">
    <property type="entry name" value="ABC_transpr_LolD-like"/>
</dbReference>
<dbReference type="RefSeq" id="WP_069296810.1">
    <property type="nucleotide sequence ID" value="NZ_MCRI01000038.1"/>
</dbReference>
<dbReference type="FunFam" id="3.40.50.300:FF:000032">
    <property type="entry name" value="Export ABC transporter ATP-binding protein"/>
    <property type="match status" value="1"/>
</dbReference>
<dbReference type="PROSITE" id="PS00211">
    <property type="entry name" value="ABC_TRANSPORTER_1"/>
    <property type="match status" value="1"/>
</dbReference>
<accession>A0A1E3GP58</accession>
<dbReference type="Proteomes" id="UP000094379">
    <property type="component" value="Unassembled WGS sequence"/>
</dbReference>
<dbReference type="SMART" id="SM00382">
    <property type="entry name" value="AAA"/>
    <property type="match status" value="1"/>
</dbReference>
<comment type="caution">
    <text evidence="6">The sequence shown here is derived from an EMBL/GenBank/DDBJ whole genome shotgun (WGS) entry which is preliminary data.</text>
</comment>
<dbReference type="SUPFAM" id="SSF52540">
    <property type="entry name" value="P-loop containing nucleoside triphosphate hydrolases"/>
    <property type="match status" value="1"/>
</dbReference>
<sequence>MSTDRQPNPSNDFMIEVQNLSHSVDLGTDSLTILQQVNLSIGKGESAAIVGRSGSGKTTLLGLLAGLDLPTSGTVHLDGHLISALSEDERASLRSRRVGFVFQSFQLLPTLSAIENVMLPIELAGLPDARSKAEGLLDRVGLAERMQHTPRQLSGGEQQRVAIARAFAVDPQVLFADEPTGNLDTRTGEAITELLMTLNREQGTTLVMVTHDQQLADRCQRHFVIEAGVLHEKQSDKQTVTAA</sequence>
<evidence type="ECO:0000256" key="1">
    <source>
        <dbReference type="ARBA" id="ARBA00022448"/>
    </source>
</evidence>
<dbReference type="InterPro" id="IPR027417">
    <property type="entry name" value="P-loop_NTPase"/>
</dbReference>
<dbReference type="InterPro" id="IPR003593">
    <property type="entry name" value="AAA+_ATPase"/>
</dbReference>
<dbReference type="InterPro" id="IPR003439">
    <property type="entry name" value="ABC_transporter-like_ATP-bd"/>
</dbReference>
<organism evidence="6 7">
    <name type="scientific">Methylophaga muralis</name>
    <dbReference type="NCBI Taxonomy" id="291169"/>
    <lineage>
        <taxon>Bacteria</taxon>
        <taxon>Pseudomonadati</taxon>
        <taxon>Pseudomonadota</taxon>
        <taxon>Gammaproteobacteria</taxon>
        <taxon>Thiotrichales</taxon>
        <taxon>Piscirickettsiaceae</taxon>
        <taxon>Methylophaga</taxon>
    </lineage>
</organism>
<reference evidence="6 7" key="1">
    <citation type="submission" date="2016-07" db="EMBL/GenBank/DDBJ databases">
        <title>Draft Genome Sequence of Methylophaga muralis Bur 1.</title>
        <authorList>
            <person name="Vasilenko O.V."/>
            <person name="Doronina N.V."/>
            <person name="Shmareva M.N."/>
            <person name="Tarlachkov S.V."/>
            <person name="Mustakhimov I."/>
            <person name="Trotsenko Y.A."/>
        </authorList>
    </citation>
    <scope>NUCLEOTIDE SEQUENCE [LARGE SCALE GENOMIC DNA]</scope>
    <source>
        <strain evidence="6 7">Bur 1</strain>
    </source>
</reference>
<protein>
    <submittedName>
        <fullName evidence="6">ABC transporter ATP-binding protein YtrE</fullName>
    </submittedName>
</protein>
<evidence type="ECO:0000256" key="3">
    <source>
        <dbReference type="ARBA" id="ARBA00022840"/>
    </source>
</evidence>
<dbReference type="CDD" id="cd03255">
    <property type="entry name" value="ABC_MJ0796_LolCDE_FtsE"/>
    <property type="match status" value="1"/>
</dbReference>
<feature type="domain" description="ABC transporter" evidence="5">
    <location>
        <begin position="15"/>
        <end position="242"/>
    </location>
</feature>
<dbReference type="InterPro" id="IPR017871">
    <property type="entry name" value="ABC_transporter-like_CS"/>
</dbReference>
<dbReference type="InterPro" id="IPR017911">
    <property type="entry name" value="MacB-like_ATP-bd"/>
</dbReference>
<name>A0A1E3GP58_9GAMM</name>
<evidence type="ECO:0000259" key="5">
    <source>
        <dbReference type="PROSITE" id="PS50893"/>
    </source>
</evidence>
<evidence type="ECO:0000256" key="4">
    <source>
        <dbReference type="ARBA" id="ARBA00038388"/>
    </source>
</evidence>
<evidence type="ECO:0000256" key="2">
    <source>
        <dbReference type="ARBA" id="ARBA00022741"/>
    </source>
</evidence>
<comment type="similarity">
    <text evidence="4">Belongs to the ABC transporter superfamily. Macrolide exporter (TC 3.A.1.122) family.</text>
</comment>
<dbReference type="PROSITE" id="PS50893">
    <property type="entry name" value="ABC_TRANSPORTER_2"/>
    <property type="match status" value="1"/>
</dbReference>
<dbReference type="GO" id="GO:0005524">
    <property type="term" value="F:ATP binding"/>
    <property type="evidence" value="ECO:0007669"/>
    <property type="project" value="UniProtKB-KW"/>
</dbReference>
<dbReference type="Pfam" id="PF00005">
    <property type="entry name" value="ABC_tran"/>
    <property type="match status" value="1"/>
</dbReference>
<dbReference type="Gene3D" id="3.40.50.300">
    <property type="entry name" value="P-loop containing nucleotide triphosphate hydrolases"/>
    <property type="match status" value="1"/>
</dbReference>
<dbReference type="GO" id="GO:0022857">
    <property type="term" value="F:transmembrane transporter activity"/>
    <property type="evidence" value="ECO:0007669"/>
    <property type="project" value="TreeGrafter"/>
</dbReference>
<keyword evidence="2" id="KW-0547">Nucleotide-binding</keyword>
<gene>
    <name evidence="6" type="primary">ytrE</name>
    <name evidence="6" type="ORF">A9E74_02422</name>
</gene>
<keyword evidence="7" id="KW-1185">Reference proteome</keyword>
<dbReference type="PANTHER" id="PTHR24220:SF689">
    <property type="entry name" value="LIPOPROTEIN-RELEASING SYSTEM ATP-BINDING PROTEIN LOLD"/>
    <property type="match status" value="1"/>
</dbReference>
<keyword evidence="3 6" id="KW-0067">ATP-binding</keyword>
<dbReference type="STRING" id="291169.A9E74_02422"/>
<keyword evidence="1" id="KW-0813">Transport</keyword>